<dbReference type="EMBL" id="FJOG01000009">
    <property type="protein sequence ID" value="CZR57301.1"/>
    <property type="molecule type" value="Genomic_DNA"/>
</dbReference>
<accession>A0A1L7WWZ8</accession>
<sequence>MATIVTSKRLQPFTVTAQTDDDEKLRSPKPISRLIYKQNSRRKLLRNYAMSSSARVLVRLRPTDCATYSEIELYTTAMSERLTLPVGSKPWESSGPTNPVPPADEPGPFELAIKRLPKGSLKPFTVTINTKYENDIKDPSNSEQLNPFDFTSMSQDLPTSFHRQLQPFGTSSFVLKPTRRKTRPALSFTVSDTRVFTLFKKLPLELQIKVWNHAIADIDPRIVTLSPKSGEVPALLHTCHASRKELRRVFNVLIDLGLQYGQRTGFEALANYTSDTIFLKEMKHTREYGNNPLSYALQFYPLFLTPVKKLAIKMQRFEYVDFHRSSVKGVYFWDRLGEACPELEELIFDLEGLAYYTNDGSIVTRTAAVKCFKEVLGISFGEEWKGGRWKGLGVYTTTTLREGDDMGAFESFSKVGKEES</sequence>
<dbReference type="AlphaFoldDB" id="A0A1L7WWZ8"/>
<proteinExistence type="predicted"/>
<dbReference type="PANTHER" id="PTHR35910">
    <property type="entry name" value="2EXR DOMAIN-CONTAINING PROTEIN"/>
    <property type="match status" value="1"/>
</dbReference>
<keyword evidence="3" id="KW-1185">Reference proteome</keyword>
<dbReference type="Proteomes" id="UP000184330">
    <property type="component" value="Unassembled WGS sequence"/>
</dbReference>
<feature type="domain" description="2EXR" evidence="1">
    <location>
        <begin position="196"/>
        <end position="250"/>
    </location>
</feature>
<organism evidence="2 3">
    <name type="scientific">Phialocephala subalpina</name>
    <dbReference type="NCBI Taxonomy" id="576137"/>
    <lineage>
        <taxon>Eukaryota</taxon>
        <taxon>Fungi</taxon>
        <taxon>Dikarya</taxon>
        <taxon>Ascomycota</taxon>
        <taxon>Pezizomycotina</taxon>
        <taxon>Leotiomycetes</taxon>
        <taxon>Helotiales</taxon>
        <taxon>Mollisiaceae</taxon>
        <taxon>Phialocephala</taxon>
        <taxon>Phialocephala fortinii species complex</taxon>
    </lineage>
</organism>
<dbReference type="InterPro" id="IPR045518">
    <property type="entry name" value="2EXR"/>
</dbReference>
<evidence type="ECO:0000313" key="2">
    <source>
        <dbReference type="EMBL" id="CZR57301.1"/>
    </source>
</evidence>
<dbReference type="PANTHER" id="PTHR35910:SF6">
    <property type="entry name" value="2EXR DOMAIN-CONTAINING PROTEIN"/>
    <property type="match status" value="1"/>
</dbReference>
<name>A0A1L7WWZ8_9HELO</name>
<reference evidence="2 3" key="1">
    <citation type="submission" date="2016-03" db="EMBL/GenBank/DDBJ databases">
        <authorList>
            <person name="Ploux O."/>
        </authorList>
    </citation>
    <scope>NUCLEOTIDE SEQUENCE [LARGE SCALE GENOMIC DNA]</scope>
    <source>
        <strain evidence="2 3">UAMH 11012</strain>
    </source>
</reference>
<dbReference type="Pfam" id="PF20150">
    <property type="entry name" value="2EXR"/>
    <property type="match status" value="1"/>
</dbReference>
<protein>
    <recommendedName>
        <fullName evidence="1">2EXR domain-containing protein</fullName>
    </recommendedName>
</protein>
<gene>
    <name evidence="2" type="ORF">PAC_07190</name>
</gene>
<evidence type="ECO:0000259" key="1">
    <source>
        <dbReference type="Pfam" id="PF20150"/>
    </source>
</evidence>
<evidence type="ECO:0000313" key="3">
    <source>
        <dbReference type="Proteomes" id="UP000184330"/>
    </source>
</evidence>
<dbReference type="OrthoDB" id="3538128at2759"/>